<dbReference type="EMBL" id="LAZR01027711">
    <property type="protein sequence ID" value="KKL64874.1"/>
    <property type="molecule type" value="Genomic_DNA"/>
</dbReference>
<comment type="caution">
    <text evidence="1">The sequence shown here is derived from an EMBL/GenBank/DDBJ whole genome shotgun (WGS) entry which is preliminary data.</text>
</comment>
<proteinExistence type="predicted"/>
<name>A0A0F9DT15_9ZZZZ</name>
<gene>
    <name evidence="1" type="ORF">LCGC14_2160620</name>
</gene>
<accession>A0A0F9DT15</accession>
<organism evidence="1">
    <name type="scientific">marine sediment metagenome</name>
    <dbReference type="NCBI Taxonomy" id="412755"/>
    <lineage>
        <taxon>unclassified sequences</taxon>
        <taxon>metagenomes</taxon>
        <taxon>ecological metagenomes</taxon>
    </lineage>
</organism>
<sequence>MSTSELYEVWRMSYSAIPLDADGNVVGEGLQIYNPVVVLNGQNLRFDPTARIDSFCKLEVGRLMVIGPYVHIASFCHLGIGGGVTIMEEGTSTASGTRLISGSNVPGLGVSCSAVAPGNKTAQSFVHMKRNSVTFANAVVLPGCTIGENAVVAAGALVRCDVPDREIWGGVPARKIGEVLR</sequence>
<dbReference type="InterPro" id="IPR011004">
    <property type="entry name" value="Trimer_LpxA-like_sf"/>
</dbReference>
<dbReference type="PANTHER" id="PTHR43300:SF11">
    <property type="entry name" value="ACETYLTRANSFERASE RV3034C-RELATED"/>
    <property type="match status" value="1"/>
</dbReference>
<dbReference type="AlphaFoldDB" id="A0A0F9DT15"/>
<dbReference type="PANTHER" id="PTHR43300">
    <property type="entry name" value="ACETYLTRANSFERASE"/>
    <property type="match status" value="1"/>
</dbReference>
<dbReference type="SUPFAM" id="SSF51161">
    <property type="entry name" value="Trimeric LpxA-like enzymes"/>
    <property type="match status" value="1"/>
</dbReference>
<dbReference type="InterPro" id="IPR001451">
    <property type="entry name" value="Hexapep"/>
</dbReference>
<evidence type="ECO:0008006" key="2">
    <source>
        <dbReference type="Google" id="ProtNLM"/>
    </source>
</evidence>
<dbReference type="Pfam" id="PF00132">
    <property type="entry name" value="Hexapep"/>
    <property type="match status" value="1"/>
</dbReference>
<dbReference type="InterPro" id="IPR050179">
    <property type="entry name" value="Trans_hexapeptide_repeat"/>
</dbReference>
<reference evidence="1" key="1">
    <citation type="journal article" date="2015" name="Nature">
        <title>Complex archaea that bridge the gap between prokaryotes and eukaryotes.</title>
        <authorList>
            <person name="Spang A."/>
            <person name="Saw J.H."/>
            <person name="Jorgensen S.L."/>
            <person name="Zaremba-Niedzwiedzka K."/>
            <person name="Martijn J."/>
            <person name="Lind A.E."/>
            <person name="van Eijk R."/>
            <person name="Schleper C."/>
            <person name="Guy L."/>
            <person name="Ettema T.J."/>
        </authorList>
    </citation>
    <scope>NUCLEOTIDE SEQUENCE</scope>
</reference>
<evidence type="ECO:0000313" key="1">
    <source>
        <dbReference type="EMBL" id="KKL64874.1"/>
    </source>
</evidence>
<dbReference type="Gene3D" id="2.160.10.10">
    <property type="entry name" value="Hexapeptide repeat proteins"/>
    <property type="match status" value="1"/>
</dbReference>
<protein>
    <recommendedName>
        <fullName evidence="2">Acyltransferase</fullName>
    </recommendedName>
</protein>